<organism evidence="2 3">
    <name type="scientific">Psychrobacillus insolitus</name>
    <dbReference type="NCBI Taxonomy" id="1461"/>
    <lineage>
        <taxon>Bacteria</taxon>
        <taxon>Bacillati</taxon>
        <taxon>Bacillota</taxon>
        <taxon>Bacilli</taxon>
        <taxon>Bacillales</taxon>
        <taxon>Bacillaceae</taxon>
        <taxon>Psychrobacillus</taxon>
    </lineage>
</organism>
<keyword evidence="1" id="KW-0238">DNA-binding</keyword>
<evidence type="ECO:0000313" key="3">
    <source>
        <dbReference type="Proteomes" id="UP000248646"/>
    </source>
</evidence>
<dbReference type="OrthoDB" id="2729610at2"/>
<evidence type="ECO:0000256" key="1">
    <source>
        <dbReference type="ARBA" id="ARBA00023125"/>
    </source>
</evidence>
<dbReference type="Pfam" id="PF12840">
    <property type="entry name" value="HTH_20"/>
    <property type="match status" value="1"/>
</dbReference>
<reference evidence="2 3" key="1">
    <citation type="submission" date="2018-06" db="EMBL/GenBank/DDBJ databases">
        <title>Genomic Encyclopedia of Type Strains, Phase IV (KMG-IV): sequencing the most valuable type-strain genomes for metagenomic binning, comparative biology and taxonomic classification.</title>
        <authorList>
            <person name="Goeker M."/>
        </authorList>
    </citation>
    <scope>NUCLEOTIDE SEQUENCE [LARGE SCALE GENOMIC DNA]</scope>
    <source>
        <strain evidence="2 3">DSM 5</strain>
    </source>
</reference>
<dbReference type="RefSeq" id="WP_111437913.1">
    <property type="nucleotide sequence ID" value="NZ_QKZI01000001.1"/>
</dbReference>
<sequence>MPNTLKLTHTLADETRYSIYQYVLQEGKEVTVHEIATAFSIHPNVARMHLTKLADVSLLTSELLKSGKGGRPARIYKLAETPIHLSFPRQESQLLLQWLLDMVNSFGTEAIEKGKEISYQSGWNQIYKNSLSTTTFEEKMSLLTLSASSIGYIPEIKEDMHKKVITFSIYNCPYKEYMNKYPELICSLHESFLQGQFDALFKDNEFVQVESMQNNHCNNCLYQIEVL</sequence>
<dbReference type="CDD" id="cd00090">
    <property type="entry name" value="HTH_ARSR"/>
    <property type="match status" value="1"/>
</dbReference>
<dbReference type="InterPro" id="IPR011991">
    <property type="entry name" value="ArsR-like_HTH"/>
</dbReference>
<name>A0A2W7MKJ4_9BACI</name>
<proteinExistence type="predicted"/>
<dbReference type="Gene3D" id="1.10.10.10">
    <property type="entry name" value="Winged helix-like DNA-binding domain superfamily/Winged helix DNA-binding domain"/>
    <property type="match status" value="1"/>
</dbReference>
<comment type="caution">
    <text evidence="2">The sequence shown here is derived from an EMBL/GenBank/DDBJ whole genome shotgun (WGS) entry which is preliminary data.</text>
</comment>
<dbReference type="GO" id="GO:0003677">
    <property type="term" value="F:DNA binding"/>
    <property type="evidence" value="ECO:0007669"/>
    <property type="project" value="UniProtKB-KW"/>
</dbReference>
<dbReference type="SUPFAM" id="SSF46785">
    <property type="entry name" value="Winged helix' DNA-binding domain"/>
    <property type="match status" value="1"/>
</dbReference>
<keyword evidence="3" id="KW-1185">Reference proteome</keyword>
<dbReference type="AlphaFoldDB" id="A0A2W7MKJ4"/>
<dbReference type="InterPro" id="IPR036388">
    <property type="entry name" value="WH-like_DNA-bd_sf"/>
</dbReference>
<accession>A0A2W7MKJ4</accession>
<evidence type="ECO:0000313" key="2">
    <source>
        <dbReference type="EMBL" id="PZX07230.1"/>
    </source>
</evidence>
<dbReference type="InterPro" id="IPR036390">
    <property type="entry name" value="WH_DNA-bd_sf"/>
</dbReference>
<protein>
    <submittedName>
        <fullName evidence="2">Putative ArsR family transcriptional regulator</fullName>
    </submittedName>
</protein>
<gene>
    <name evidence="2" type="ORF">C7437_101340</name>
</gene>
<dbReference type="EMBL" id="QKZI01000001">
    <property type="protein sequence ID" value="PZX07230.1"/>
    <property type="molecule type" value="Genomic_DNA"/>
</dbReference>
<dbReference type="Proteomes" id="UP000248646">
    <property type="component" value="Unassembled WGS sequence"/>
</dbReference>